<keyword evidence="2" id="KW-1185">Reference proteome</keyword>
<sequence>MEEHGSHAGRVARGRGELWYSLERDSTARGSARRRRGRADVHPKRKSPLGTFIEVPCNLSVSHQPGVSGIRRRRRRPQGDILQNTICVIETFTMVPQNFSVHHQPGVSAARRRWHRLRGDILQNTIFLLGTFIGVPHNLSVRRQPGVLVVRRRQPGSWGNIEQNIDFLSEPLLGSRTTPPGTANSTSLGLVVVSSDCVGNYQMSSSDNFDSINSLGHRVFVLHLSNPGVPSFMYSRCERVFPKNSDFANYFILWPKNHSPQHLDGRTPPGRVQSAYI</sequence>
<evidence type="ECO:0000313" key="2">
    <source>
        <dbReference type="Proteomes" id="UP001215598"/>
    </source>
</evidence>
<comment type="caution">
    <text evidence="1">The sequence shown here is derived from an EMBL/GenBank/DDBJ whole genome shotgun (WGS) entry which is preliminary data.</text>
</comment>
<protein>
    <submittedName>
        <fullName evidence="1">Uncharacterized protein</fullName>
    </submittedName>
</protein>
<dbReference type="EMBL" id="JARKIB010000070">
    <property type="protein sequence ID" value="KAJ7749134.1"/>
    <property type="molecule type" value="Genomic_DNA"/>
</dbReference>
<reference evidence="1" key="1">
    <citation type="submission" date="2023-03" db="EMBL/GenBank/DDBJ databases">
        <title>Massive genome expansion in bonnet fungi (Mycena s.s.) driven by repeated elements and novel gene families across ecological guilds.</title>
        <authorList>
            <consortium name="Lawrence Berkeley National Laboratory"/>
            <person name="Harder C.B."/>
            <person name="Miyauchi S."/>
            <person name="Viragh M."/>
            <person name="Kuo A."/>
            <person name="Thoen E."/>
            <person name="Andreopoulos B."/>
            <person name="Lu D."/>
            <person name="Skrede I."/>
            <person name="Drula E."/>
            <person name="Henrissat B."/>
            <person name="Morin E."/>
            <person name="Kohler A."/>
            <person name="Barry K."/>
            <person name="LaButti K."/>
            <person name="Morin E."/>
            <person name="Salamov A."/>
            <person name="Lipzen A."/>
            <person name="Mereny Z."/>
            <person name="Hegedus B."/>
            <person name="Baldrian P."/>
            <person name="Stursova M."/>
            <person name="Weitz H."/>
            <person name="Taylor A."/>
            <person name="Grigoriev I.V."/>
            <person name="Nagy L.G."/>
            <person name="Martin F."/>
            <person name="Kauserud H."/>
        </authorList>
    </citation>
    <scope>NUCLEOTIDE SEQUENCE</scope>
    <source>
        <strain evidence="1">CBHHK182m</strain>
    </source>
</reference>
<proteinExistence type="predicted"/>
<gene>
    <name evidence="1" type="ORF">B0H16DRAFT_890904</name>
</gene>
<name>A0AAD7ITN7_9AGAR</name>
<accession>A0AAD7ITN7</accession>
<evidence type="ECO:0000313" key="1">
    <source>
        <dbReference type="EMBL" id="KAJ7749134.1"/>
    </source>
</evidence>
<organism evidence="1 2">
    <name type="scientific">Mycena metata</name>
    <dbReference type="NCBI Taxonomy" id="1033252"/>
    <lineage>
        <taxon>Eukaryota</taxon>
        <taxon>Fungi</taxon>
        <taxon>Dikarya</taxon>
        <taxon>Basidiomycota</taxon>
        <taxon>Agaricomycotina</taxon>
        <taxon>Agaricomycetes</taxon>
        <taxon>Agaricomycetidae</taxon>
        <taxon>Agaricales</taxon>
        <taxon>Marasmiineae</taxon>
        <taxon>Mycenaceae</taxon>
        <taxon>Mycena</taxon>
    </lineage>
</organism>
<dbReference type="Proteomes" id="UP001215598">
    <property type="component" value="Unassembled WGS sequence"/>
</dbReference>
<dbReference type="AlphaFoldDB" id="A0AAD7ITN7"/>